<evidence type="ECO:0008006" key="4">
    <source>
        <dbReference type="Google" id="ProtNLM"/>
    </source>
</evidence>
<dbReference type="EMBL" id="PDZR01000020">
    <property type="protein sequence ID" value="PNG25022.1"/>
    <property type="molecule type" value="Genomic_DNA"/>
</dbReference>
<feature type="coiled-coil region" evidence="1">
    <location>
        <begin position="310"/>
        <end position="337"/>
    </location>
</feature>
<dbReference type="AlphaFoldDB" id="A0A2J7TE24"/>
<protein>
    <recommendedName>
        <fullName evidence="4">Class I SAM-dependent methyltransferase</fullName>
    </recommendedName>
</protein>
<name>A0A2J7TE24_METSI</name>
<dbReference type="Gene3D" id="3.40.50.150">
    <property type="entry name" value="Vaccinia Virus protein VP39"/>
    <property type="match status" value="1"/>
</dbReference>
<accession>A0A2J7TE24</accession>
<keyword evidence="1" id="KW-0175">Coiled coil</keyword>
<gene>
    <name evidence="2" type="ORF">CR492_15335</name>
</gene>
<dbReference type="InterPro" id="IPR029063">
    <property type="entry name" value="SAM-dependent_MTases_sf"/>
</dbReference>
<dbReference type="Proteomes" id="UP000236286">
    <property type="component" value="Unassembled WGS sequence"/>
</dbReference>
<dbReference type="CDD" id="cd02440">
    <property type="entry name" value="AdoMet_MTases"/>
    <property type="match status" value="1"/>
</dbReference>
<organism evidence="2 3">
    <name type="scientific">Methylocella silvestris</name>
    <dbReference type="NCBI Taxonomy" id="199596"/>
    <lineage>
        <taxon>Bacteria</taxon>
        <taxon>Pseudomonadati</taxon>
        <taxon>Pseudomonadota</taxon>
        <taxon>Alphaproteobacteria</taxon>
        <taxon>Hyphomicrobiales</taxon>
        <taxon>Beijerinckiaceae</taxon>
        <taxon>Methylocella</taxon>
    </lineage>
</organism>
<dbReference type="Pfam" id="PF13578">
    <property type="entry name" value="Methyltransf_24"/>
    <property type="match status" value="1"/>
</dbReference>
<proteinExistence type="predicted"/>
<evidence type="ECO:0000256" key="1">
    <source>
        <dbReference type="SAM" id="Coils"/>
    </source>
</evidence>
<dbReference type="OrthoDB" id="5354021at2"/>
<sequence>MRKWRLWVLSCLPGSPRSRDTWKRFSQTGSFYLAALSNSEGPVQPRLADLFFEKNSKTVDKWEQYLGVYERELKRFLRQEKPLDLLEIGVQNGGSLELWSQYLPSGSKITGIDIDTAVGALRFETENIEVHILDATDAAKLEDAFQGRGFDIIIDDGSHRSKDVVATFKALFHHLNPGGVFFIEDLHCSYYASHEGGLRRPGSSIEWLKTAIDALNLDHIASHEILDEERGLFVDLNRSLGSITFYDSIAVVERLVQEKSRPYRRLYSGKEAVVEPEQNWLTTSSKSALQSILLGHAAAQEISASLLEIIEEQRGRISALQNECGIAKAKIDDLANTKIDDLEGNLSGITKSRSC</sequence>
<evidence type="ECO:0000313" key="2">
    <source>
        <dbReference type="EMBL" id="PNG25022.1"/>
    </source>
</evidence>
<comment type="caution">
    <text evidence="2">The sequence shown here is derived from an EMBL/GenBank/DDBJ whole genome shotgun (WGS) entry which is preliminary data.</text>
</comment>
<dbReference type="SUPFAM" id="SSF53335">
    <property type="entry name" value="S-adenosyl-L-methionine-dependent methyltransferases"/>
    <property type="match status" value="1"/>
</dbReference>
<evidence type="ECO:0000313" key="3">
    <source>
        <dbReference type="Proteomes" id="UP000236286"/>
    </source>
</evidence>
<reference evidence="2 3" key="1">
    <citation type="submission" date="2017-10" db="EMBL/GenBank/DDBJ databases">
        <title>Genome announcement of Methylocella silvestris TVC from permafrost.</title>
        <authorList>
            <person name="Wang J."/>
            <person name="Geng K."/>
            <person name="Ul-Haque F."/>
            <person name="Crombie A.T."/>
            <person name="Street L.E."/>
            <person name="Wookey P.A."/>
            <person name="Murrell J.C."/>
            <person name="Pratscher J."/>
        </authorList>
    </citation>
    <scope>NUCLEOTIDE SEQUENCE [LARGE SCALE GENOMIC DNA]</scope>
    <source>
        <strain evidence="2 3">TVC</strain>
    </source>
</reference>